<reference evidence="2" key="1">
    <citation type="submission" date="2022-12" db="EMBL/GenBank/DDBJ databases">
        <title>Reference genome sequencing for broad-spectrum identification of bacterial and archaeal isolates by mass spectrometry.</title>
        <authorList>
            <person name="Sekiguchi Y."/>
            <person name="Tourlousse D.M."/>
        </authorList>
    </citation>
    <scope>NUCLEOTIDE SEQUENCE</scope>
    <source>
        <strain evidence="2">301</strain>
    </source>
</reference>
<protein>
    <submittedName>
        <fullName evidence="2 3">Epimerase</fullName>
    </submittedName>
</protein>
<dbReference type="GeneID" id="95764482"/>
<dbReference type="Pfam" id="PF01370">
    <property type="entry name" value="Epimerase"/>
    <property type="match status" value="1"/>
</dbReference>
<evidence type="ECO:0000313" key="5">
    <source>
        <dbReference type="Proteomes" id="UP001245370"/>
    </source>
</evidence>
<dbReference type="SUPFAM" id="SSF51735">
    <property type="entry name" value="NAD(P)-binding Rossmann-fold domains"/>
    <property type="match status" value="1"/>
</dbReference>
<dbReference type="EMBL" id="JAVDPY010000007">
    <property type="protein sequence ID" value="MDR6335417.1"/>
    <property type="molecule type" value="Genomic_DNA"/>
</dbReference>
<dbReference type="InterPro" id="IPR036291">
    <property type="entry name" value="NAD(P)-bd_dom_sf"/>
</dbReference>
<sequence length="347" mass="38184">MSERLTFDTVPDLIETEEQLEELVSRPTQGLVDDFATLDGDIIVLGVAGKVGPSLARMAKRAAPDKRVIGVARFSEAGSKEELEGFGIETIRCDLLDAEAVAQLPKVKNVVYMAGKKFGTNDDPSFAWAMNTMVPATVASHFRDSRIVAFSTLCVYPFGVVAHNGWDERVQPRPVGDYANSCVGRERAFEYGSHVHGTPGRLARLNYAIDLRYGVLHDIASWVHRGEPIPIRTGHASVIWQGDSNAQILRCLKHCTVPTSPINIGGPEQASVRAIAQAFGEKFGKAPIFEGEEEPTGWINSTYQAQRLFGYPNVPLARMIDWVAHWVEKGGAIYGKPTRYEVRDGLF</sequence>
<feature type="domain" description="NAD-dependent epimerase/dehydratase" evidence="1">
    <location>
        <begin position="42"/>
        <end position="179"/>
    </location>
</feature>
<evidence type="ECO:0000313" key="4">
    <source>
        <dbReference type="Proteomes" id="UP001144397"/>
    </source>
</evidence>
<gene>
    <name evidence="3" type="ORF">GGQ86_003912</name>
    <name evidence="2" type="ORF">XFLAVUS301_37040</name>
</gene>
<organism evidence="2 4">
    <name type="scientific">Xanthobacter flavus</name>
    <dbReference type="NCBI Taxonomy" id="281"/>
    <lineage>
        <taxon>Bacteria</taxon>
        <taxon>Pseudomonadati</taxon>
        <taxon>Pseudomonadota</taxon>
        <taxon>Alphaproteobacteria</taxon>
        <taxon>Hyphomicrobiales</taxon>
        <taxon>Xanthobacteraceae</taxon>
        <taxon>Xanthobacter</taxon>
    </lineage>
</organism>
<accession>A0A9W6FL64</accession>
<keyword evidence="5" id="KW-1185">Reference proteome</keyword>
<dbReference type="Proteomes" id="UP001245370">
    <property type="component" value="Unassembled WGS sequence"/>
</dbReference>
<dbReference type="Proteomes" id="UP001144397">
    <property type="component" value="Unassembled WGS sequence"/>
</dbReference>
<evidence type="ECO:0000313" key="3">
    <source>
        <dbReference type="EMBL" id="MDR6335417.1"/>
    </source>
</evidence>
<dbReference type="AlphaFoldDB" id="A0A9W6FL64"/>
<name>A0A9W6FL64_XANFL</name>
<evidence type="ECO:0000259" key="1">
    <source>
        <dbReference type="Pfam" id="PF01370"/>
    </source>
</evidence>
<dbReference type="EMBL" id="BSDO01000006">
    <property type="protein sequence ID" value="GLI24030.1"/>
    <property type="molecule type" value="Genomic_DNA"/>
</dbReference>
<comment type="caution">
    <text evidence="2">The sequence shown here is derived from an EMBL/GenBank/DDBJ whole genome shotgun (WGS) entry which is preliminary data.</text>
</comment>
<reference evidence="3 5" key="2">
    <citation type="submission" date="2023-07" db="EMBL/GenBank/DDBJ databases">
        <title>Genomic Encyclopedia of Type Strains, Phase IV (KMG-IV): sequencing the most valuable type-strain genomes for metagenomic binning, comparative biology and taxonomic classification.</title>
        <authorList>
            <person name="Goeker M."/>
        </authorList>
    </citation>
    <scope>NUCLEOTIDE SEQUENCE [LARGE SCALE GENOMIC DNA]</scope>
    <source>
        <strain evidence="3 5">DSM 338</strain>
    </source>
</reference>
<evidence type="ECO:0000313" key="2">
    <source>
        <dbReference type="EMBL" id="GLI24030.1"/>
    </source>
</evidence>
<dbReference type="RefSeq" id="WP_281808853.1">
    <property type="nucleotide sequence ID" value="NZ_BSDO01000006.1"/>
</dbReference>
<dbReference type="Gene3D" id="3.40.50.720">
    <property type="entry name" value="NAD(P)-binding Rossmann-like Domain"/>
    <property type="match status" value="1"/>
</dbReference>
<dbReference type="InterPro" id="IPR001509">
    <property type="entry name" value="Epimerase_deHydtase"/>
</dbReference>
<proteinExistence type="predicted"/>